<dbReference type="AlphaFoldDB" id="A0A8S1QSY5"/>
<name>A0A8S1QSY5_PARPR</name>
<dbReference type="Proteomes" id="UP000688137">
    <property type="component" value="Unassembled WGS sequence"/>
</dbReference>
<keyword evidence="2" id="KW-1185">Reference proteome</keyword>
<dbReference type="PANTHER" id="PTHR33706">
    <property type="entry name" value="MORN VARIANT REPEAT PROTEIN"/>
    <property type="match status" value="1"/>
</dbReference>
<dbReference type="EMBL" id="CAJJDM010000241">
    <property type="protein sequence ID" value="CAD8118272.1"/>
    <property type="molecule type" value="Genomic_DNA"/>
</dbReference>
<gene>
    <name evidence="1" type="ORF">PPRIM_AZ9-3.1.T2320004</name>
</gene>
<evidence type="ECO:0000313" key="1">
    <source>
        <dbReference type="EMBL" id="CAD8118272.1"/>
    </source>
</evidence>
<comment type="caution">
    <text evidence="1">The sequence shown here is derived from an EMBL/GenBank/DDBJ whole genome shotgun (WGS) entry which is preliminary data.</text>
</comment>
<accession>A0A8S1QSY5</accession>
<evidence type="ECO:0000313" key="2">
    <source>
        <dbReference type="Proteomes" id="UP000688137"/>
    </source>
</evidence>
<protein>
    <submittedName>
        <fullName evidence="1">Uncharacterized protein</fullName>
    </submittedName>
</protein>
<sequence>MKIGQWTELSETFCQASLVVYKGQYLNGIKCGEWNAFFTTNVEKQYKLIGGGQFDRNGVKFGKWIDLHENFQYDEQVIYIGQYQDGIKEQEFYQKKLQ</sequence>
<dbReference type="PANTHER" id="PTHR33706:SF1">
    <property type="entry name" value="TPR REPEAT PROTEIN"/>
    <property type="match status" value="1"/>
</dbReference>
<reference evidence="1" key="1">
    <citation type="submission" date="2021-01" db="EMBL/GenBank/DDBJ databases">
        <authorList>
            <consortium name="Genoscope - CEA"/>
            <person name="William W."/>
        </authorList>
    </citation>
    <scope>NUCLEOTIDE SEQUENCE</scope>
</reference>
<proteinExistence type="predicted"/>
<organism evidence="1 2">
    <name type="scientific">Paramecium primaurelia</name>
    <dbReference type="NCBI Taxonomy" id="5886"/>
    <lineage>
        <taxon>Eukaryota</taxon>
        <taxon>Sar</taxon>
        <taxon>Alveolata</taxon>
        <taxon>Ciliophora</taxon>
        <taxon>Intramacronucleata</taxon>
        <taxon>Oligohymenophorea</taxon>
        <taxon>Peniculida</taxon>
        <taxon>Parameciidae</taxon>
        <taxon>Paramecium</taxon>
    </lineage>
</organism>